<evidence type="ECO:0000256" key="1">
    <source>
        <dbReference type="SAM" id="Coils"/>
    </source>
</evidence>
<proteinExistence type="predicted"/>
<name>A0A3N2Q1G9_SODAK</name>
<reference evidence="3 4" key="1">
    <citation type="journal article" date="2018" name="Mol. Ecol.">
        <title>The obligate alkalophilic soda-lake fungus Sodiomyces alkalinus has shifted to a protein diet.</title>
        <authorList>
            <person name="Grum-Grzhimaylo A.A."/>
            <person name="Falkoski D.L."/>
            <person name="van den Heuvel J."/>
            <person name="Valero-Jimenez C.A."/>
            <person name="Min B."/>
            <person name="Choi I.G."/>
            <person name="Lipzen A."/>
            <person name="Daum C.G."/>
            <person name="Aanen D.K."/>
            <person name="Tsang A."/>
            <person name="Henrissat B."/>
            <person name="Bilanenko E.N."/>
            <person name="de Vries R.P."/>
            <person name="van Kan J.A.L."/>
            <person name="Grigoriev I.V."/>
            <person name="Debets A.J.M."/>
        </authorList>
    </citation>
    <scope>NUCLEOTIDE SEQUENCE [LARGE SCALE GENOMIC DNA]</scope>
    <source>
        <strain evidence="3 4">F11</strain>
    </source>
</reference>
<dbReference type="AlphaFoldDB" id="A0A3N2Q1G9"/>
<dbReference type="RefSeq" id="XP_028468344.1">
    <property type="nucleotide sequence ID" value="XM_028613384.1"/>
</dbReference>
<sequence length="455" mass="50458">MEVCYPVRSRHLALKRFRHETAFGQPPMKRTRLLATFQESNLMEHNQGQWENLREMLGLSKVDEGPSSMRTMLSLDDVPQVFASMAVVDEPTEEGEAKEVSSPKIPSPKESVNPTTPKPQVDPVPPKKQKIKIKLKTKKITKKEEEETETKKKATPKKKKKTAPLDEGQSTTTPQDAPAKIVPPGDEVKSKETAQDQETPAKTVSPTDQAKSKTTPPKPPPKIVFVKKTPPKPPPKIVSPTDLRLAELSPLSPGAIPSGQDYYIPAMQVIAVPELLNLDDATSASPTTLAPQGQHIIAAICNLFSLADELQNHPALAEDQAPRRSVLLRMRDVFGQTDFSPIDVARARQKLATARRKRADYQARRPNAKRKNGKTYKAMVAMLSDEVIPRLIQREADADALRGTLFQVDYVGGLFVWWLRQVECLVSTELQFAPRAEAKPQLSTNFASKVQVAVV</sequence>
<feature type="coiled-coil region" evidence="1">
    <location>
        <begin position="344"/>
        <end position="371"/>
    </location>
</feature>
<gene>
    <name evidence="3" type="ORF">SODALDRAFT_348756</name>
</gene>
<organism evidence="3 4">
    <name type="scientific">Sodiomyces alkalinus (strain CBS 110278 / VKM F-3762 / F11)</name>
    <name type="common">Alkaliphilic filamentous fungus</name>
    <dbReference type="NCBI Taxonomy" id="1314773"/>
    <lineage>
        <taxon>Eukaryota</taxon>
        <taxon>Fungi</taxon>
        <taxon>Dikarya</taxon>
        <taxon>Ascomycota</taxon>
        <taxon>Pezizomycotina</taxon>
        <taxon>Sordariomycetes</taxon>
        <taxon>Hypocreomycetidae</taxon>
        <taxon>Glomerellales</taxon>
        <taxon>Plectosphaerellaceae</taxon>
        <taxon>Sodiomyces</taxon>
    </lineage>
</organism>
<evidence type="ECO:0000313" key="4">
    <source>
        <dbReference type="Proteomes" id="UP000272025"/>
    </source>
</evidence>
<protein>
    <submittedName>
        <fullName evidence="3">Uncharacterized protein</fullName>
    </submittedName>
</protein>
<dbReference type="GeneID" id="39581862"/>
<feature type="compositionally biased region" description="Basic and acidic residues" evidence="2">
    <location>
        <begin position="142"/>
        <end position="152"/>
    </location>
</feature>
<evidence type="ECO:0000256" key="2">
    <source>
        <dbReference type="SAM" id="MobiDB-lite"/>
    </source>
</evidence>
<feature type="compositionally biased region" description="Basic residues" evidence="2">
    <location>
        <begin position="127"/>
        <end position="141"/>
    </location>
</feature>
<feature type="compositionally biased region" description="Pro residues" evidence="2">
    <location>
        <begin position="116"/>
        <end position="126"/>
    </location>
</feature>
<keyword evidence="4" id="KW-1185">Reference proteome</keyword>
<keyword evidence="1" id="KW-0175">Coiled coil</keyword>
<dbReference type="Proteomes" id="UP000272025">
    <property type="component" value="Unassembled WGS sequence"/>
</dbReference>
<dbReference type="EMBL" id="ML119052">
    <property type="protein sequence ID" value="ROT40538.1"/>
    <property type="molecule type" value="Genomic_DNA"/>
</dbReference>
<feature type="region of interest" description="Disordered" evidence="2">
    <location>
        <begin position="89"/>
        <end position="235"/>
    </location>
</feature>
<accession>A0A3N2Q1G9</accession>
<feature type="compositionally biased region" description="Polar residues" evidence="2">
    <location>
        <begin position="196"/>
        <end position="209"/>
    </location>
</feature>
<evidence type="ECO:0000313" key="3">
    <source>
        <dbReference type="EMBL" id="ROT40538.1"/>
    </source>
</evidence>
<feature type="compositionally biased region" description="Basic residues" evidence="2">
    <location>
        <begin position="153"/>
        <end position="162"/>
    </location>
</feature>